<feature type="transmembrane region" description="Helical" evidence="1">
    <location>
        <begin position="21"/>
        <end position="43"/>
    </location>
</feature>
<evidence type="ECO:0008006" key="4">
    <source>
        <dbReference type="Google" id="ProtNLM"/>
    </source>
</evidence>
<feature type="transmembrane region" description="Helical" evidence="1">
    <location>
        <begin position="49"/>
        <end position="67"/>
    </location>
</feature>
<keyword evidence="3" id="KW-1185">Reference proteome</keyword>
<proteinExistence type="predicted"/>
<protein>
    <recommendedName>
        <fullName evidence="4">FUSC family protein</fullName>
    </recommendedName>
</protein>
<dbReference type="RefSeq" id="WP_092162396.1">
    <property type="nucleotide sequence ID" value="NZ_FNGA01000004.1"/>
</dbReference>
<feature type="transmembrane region" description="Helical" evidence="1">
    <location>
        <begin position="74"/>
        <end position="96"/>
    </location>
</feature>
<keyword evidence="1" id="KW-0472">Membrane</keyword>
<reference evidence="3" key="1">
    <citation type="submission" date="2016-10" db="EMBL/GenBank/DDBJ databases">
        <authorList>
            <person name="Varghese N."/>
            <person name="Submissions S."/>
        </authorList>
    </citation>
    <scope>NUCLEOTIDE SEQUENCE [LARGE SCALE GENOMIC DNA]</scope>
    <source>
        <strain evidence="3">DSM 16995</strain>
    </source>
</reference>
<gene>
    <name evidence="2" type="ORF">SAMN05660337_2934</name>
</gene>
<dbReference type="EMBL" id="FNGA01000004">
    <property type="protein sequence ID" value="SDL40457.1"/>
    <property type="molecule type" value="Genomic_DNA"/>
</dbReference>
<evidence type="ECO:0000256" key="1">
    <source>
        <dbReference type="SAM" id="Phobius"/>
    </source>
</evidence>
<keyword evidence="1" id="KW-0812">Transmembrane</keyword>
<sequence>MNKVISDFYRVFIRPIDPGLFITRYAAKSVVACAVALAIAYFSGVTEQFLPWCVYGSVIVVLFRAGSTLKKRKIVAATLCLIVACLVPVSTFIANYSIISEVYLFILAFLVFFIPVVGVSAATIGIGVLIVNLIALNSPEPFITGLCRSGYVLYGSFISYLILFYLWPMRPEKVLSKAGGLALTDIGDYFRCVAGSLGGKKDQEELSEIHERSVASLRRYRRFMEAMNVDPVKELGKYEGPSALYALLIRMLEAVVGLANSRRFAEHSPIFSGLRLKFSQLALKSSIVFDVLAANLSTGKGGVDLSEINTGIAELERELLDLGAYKKDEGLRDEFLEAWGALYGLRNLCFEFEEMCRVCRGGGK</sequence>
<organism evidence="2 3">
    <name type="scientific">Maridesulfovibrio ferrireducens</name>
    <dbReference type="NCBI Taxonomy" id="246191"/>
    <lineage>
        <taxon>Bacteria</taxon>
        <taxon>Pseudomonadati</taxon>
        <taxon>Thermodesulfobacteriota</taxon>
        <taxon>Desulfovibrionia</taxon>
        <taxon>Desulfovibrionales</taxon>
        <taxon>Desulfovibrionaceae</taxon>
        <taxon>Maridesulfovibrio</taxon>
    </lineage>
</organism>
<dbReference type="STRING" id="246191.SAMN05660337_2934"/>
<name>A0A1G9JSE6_9BACT</name>
<dbReference type="AlphaFoldDB" id="A0A1G9JSE6"/>
<evidence type="ECO:0000313" key="2">
    <source>
        <dbReference type="EMBL" id="SDL40457.1"/>
    </source>
</evidence>
<evidence type="ECO:0000313" key="3">
    <source>
        <dbReference type="Proteomes" id="UP000199053"/>
    </source>
</evidence>
<accession>A0A1G9JSE6</accession>
<keyword evidence="1" id="KW-1133">Transmembrane helix</keyword>
<dbReference type="Proteomes" id="UP000199053">
    <property type="component" value="Unassembled WGS sequence"/>
</dbReference>
<dbReference type="OrthoDB" id="5445784at2"/>
<feature type="transmembrane region" description="Helical" evidence="1">
    <location>
        <begin position="146"/>
        <end position="167"/>
    </location>
</feature>
<feature type="transmembrane region" description="Helical" evidence="1">
    <location>
        <begin position="102"/>
        <end position="134"/>
    </location>
</feature>